<dbReference type="EC" id="1.1.1.169" evidence="4"/>
<dbReference type="SUPFAM" id="SSF48179">
    <property type="entry name" value="6-phosphogluconate dehydrogenase C-terminal domain-like"/>
    <property type="match status" value="1"/>
</dbReference>
<evidence type="ECO:0000259" key="6">
    <source>
        <dbReference type="Pfam" id="PF08546"/>
    </source>
</evidence>
<dbReference type="NCBIfam" id="NF005091">
    <property type="entry name" value="PRK06522.2-2"/>
    <property type="match status" value="1"/>
</dbReference>
<dbReference type="Proteomes" id="UP001597018">
    <property type="component" value="Unassembled WGS sequence"/>
</dbReference>
<dbReference type="SUPFAM" id="SSF51735">
    <property type="entry name" value="NAD(P)-binding Rossmann-fold domains"/>
    <property type="match status" value="1"/>
</dbReference>
<dbReference type="InterPro" id="IPR008927">
    <property type="entry name" value="6-PGluconate_DH-like_C_sf"/>
</dbReference>
<comment type="function">
    <text evidence="4">Catalyzes the NADPH-dependent reduction of ketopantoate into pantoic acid.</text>
</comment>
<keyword evidence="8" id="KW-1185">Reference proteome</keyword>
<feature type="domain" description="Ketopantoate reductase C-terminal" evidence="6">
    <location>
        <begin position="168"/>
        <end position="290"/>
    </location>
</feature>
<evidence type="ECO:0000256" key="4">
    <source>
        <dbReference type="RuleBase" id="RU362068"/>
    </source>
</evidence>
<proteinExistence type="inferred from homology"/>
<accession>A0ABW3FPX7</accession>
<evidence type="ECO:0000313" key="8">
    <source>
        <dbReference type="Proteomes" id="UP001597018"/>
    </source>
</evidence>
<comment type="catalytic activity">
    <reaction evidence="4">
        <text>(R)-pantoate + NADP(+) = 2-dehydropantoate + NADPH + H(+)</text>
        <dbReference type="Rhea" id="RHEA:16233"/>
        <dbReference type="ChEBI" id="CHEBI:11561"/>
        <dbReference type="ChEBI" id="CHEBI:15378"/>
        <dbReference type="ChEBI" id="CHEBI:15980"/>
        <dbReference type="ChEBI" id="CHEBI:57783"/>
        <dbReference type="ChEBI" id="CHEBI:58349"/>
        <dbReference type="EC" id="1.1.1.169"/>
    </reaction>
</comment>
<protein>
    <recommendedName>
        <fullName evidence="4">2-dehydropantoate 2-reductase</fullName>
        <ecNumber evidence="4">1.1.1.169</ecNumber>
    </recommendedName>
    <alternativeName>
        <fullName evidence="4">Ketopantoate reductase</fullName>
    </alternativeName>
</protein>
<sequence length="314" mass="33040">MEARRIAVIGSGAIGGVLAAAAHDLGHQVTLCARTPFDRLSLETPDGTAEVPVPVVTEPDAVGDVDWVLLTTKVPDVAGARPWLERLDAPGTPVVVVQNGIEHRESVADMGLSAPVLPALIYVAAERVRPGHVVRRSPGTMLVEPGEVGMRFAALLAGSPVEVSVAEDFAAAAWRKLLSNVGANPITALTLRRLDVFDVPEVRDLGAALLDEALAVARAEGAALTRADVDAVVSGFTSDFPRENGSSMLYDRLAGLPTEHEHITGAVVRAARRHGIPVPRNETVLALMRGLRPTRLPASVAELRPSCASNPPKP</sequence>
<dbReference type="Pfam" id="PF08546">
    <property type="entry name" value="ApbA_C"/>
    <property type="match status" value="1"/>
</dbReference>
<keyword evidence="4" id="KW-0566">Pantothenate biosynthesis</keyword>
<organism evidence="7 8">
    <name type="scientific">Saccharopolyspora rosea</name>
    <dbReference type="NCBI Taxonomy" id="524884"/>
    <lineage>
        <taxon>Bacteria</taxon>
        <taxon>Bacillati</taxon>
        <taxon>Actinomycetota</taxon>
        <taxon>Actinomycetes</taxon>
        <taxon>Pseudonocardiales</taxon>
        <taxon>Pseudonocardiaceae</taxon>
        <taxon>Saccharopolyspora</taxon>
    </lineage>
</organism>
<reference evidence="8" key="1">
    <citation type="journal article" date="2019" name="Int. J. Syst. Evol. Microbiol.">
        <title>The Global Catalogue of Microorganisms (GCM) 10K type strain sequencing project: providing services to taxonomists for standard genome sequencing and annotation.</title>
        <authorList>
            <consortium name="The Broad Institute Genomics Platform"/>
            <consortium name="The Broad Institute Genome Sequencing Center for Infectious Disease"/>
            <person name="Wu L."/>
            <person name="Ma J."/>
        </authorList>
    </citation>
    <scope>NUCLEOTIDE SEQUENCE [LARGE SCALE GENOMIC DNA]</scope>
    <source>
        <strain evidence="8">CCUG 56401</strain>
    </source>
</reference>
<keyword evidence="2 4" id="KW-0521">NADP</keyword>
<comment type="caution">
    <text evidence="7">The sequence shown here is derived from an EMBL/GenBank/DDBJ whole genome shotgun (WGS) entry which is preliminary data.</text>
</comment>
<dbReference type="GO" id="GO:0008677">
    <property type="term" value="F:2-dehydropantoate 2-reductase activity"/>
    <property type="evidence" value="ECO:0007669"/>
    <property type="project" value="UniProtKB-EC"/>
</dbReference>
<dbReference type="InterPro" id="IPR036291">
    <property type="entry name" value="NAD(P)-bd_dom_sf"/>
</dbReference>
<evidence type="ECO:0000256" key="3">
    <source>
        <dbReference type="ARBA" id="ARBA00023002"/>
    </source>
</evidence>
<dbReference type="PANTHER" id="PTHR21708">
    <property type="entry name" value="PROBABLE 2-DEHYDROPANTOATE 2-REDUCTASE"/>
    <property type="match status" value="1"/>
</dbReference>
<dbReference type="Pfam" id="PF02558">
    <property type="entry name" value="ApbA"/>
    <property type="match status" value="1"/>
</dbReference>
<dbReference type="RefSeq" id="WP_345601906.1">
    <property type="nucleotide sequence ID" value="NZ_BAABLT010000052.1"/>
</dbReference>
<dbReference type="InterPro" id="IPR013752">
    <property type="entry name" value="KPA_reductase"/>
</dbReference>
<dbReference type="InterPro" id="IPR013332">
    <property type="entry name" value="KPR_N"/>
</dbReference>
<evidence type="ECO:0000313" key="7">
    <source>
        <dbReference type="EMBL" id="MFD0919868.1"/>
    </source>
</evidence>
<dbReference type="Gene3D" id="3.40.50.720">
    <property type="entry name" value="NAD(P)-binding Rossmann-like Domain"/>
    <property type="match status" value="1"/>
</dbReference>
<dbReference type="Gene3D" id="1.10.1040.10">
    <property type="entry name" value="N-(1-d-carboxylethyl)-l-norvaline Dehydrogenase, domain 2"/>
    <property type="match status" value="1"/>
</dbReference>
<comment type="pathway">
    <text evidence="4">Cofactor biosynthesis; (R)-pantothenate biosynthesis; (R)-pantoate from 3-methyl-2-oxobutanoate: step 2/2.</text>
</comment>
<evidence type="ECO:0000256" key="1">
    <source>
        <dbReference type="ARBA" id="ARBA00007870"/>
    </source>
</evidence>
<dbReference type="NCBIfam" id="TIGR00745">
    <property type="entry name" value="apbA_panE"/>
    <property type="match status" value="1"/>
</dbReference>
<dbReference type="InterPro" id="IPR013328">
    <property type="entry name" value="6PGD_dom2"/>
</dbReference>
<evidence type="ECO:0000259" key="5">
    <source>
        <dbReference type="Pfam" id="PF02558"/>
    </source>
</evidence>
<feature type="domain" description="Ketopantoate reductase N-terminal" evidence="5">
    <location>
        <begin position="6"/>
        <end position="144"/>
    </location>
</feature>
<keyword evidence="3 4" id="KW-0560">Oxidoreductase</keyword>
<dbReference type="InterPro" id="IPR003710">
    <property type="entry name" value="ApbA"/>
</dbReference>
<name>A0ABW3FPX7_9PSEU</name>
<dbReference type="InterPro" id="IPR051402">
    <property type="entry name" value="KPR-Related"/>
</dbReference>
<evidence type="ECO:0000256" key="2">
    <source>
        <dbReference type="ARBA" id="ARBA00022857"/>
    </source>
</evidence>
<gene>
    <name evidence="7" type="ORF">ACFQ16_08935</name>
</gene>
<dbReference type="EMBL" id="JBHTIW010000004">
    <property type="protein sequence ID" value="MFD0919868.1"/>
    <property type="molecule type" value="Genomic_DNA"/>
</dbReference>
<dbReference type="PANTHER" id="PTHR21708:SF26">
    <property type="entry name" value="2-DEHYDROPANTOATE 2-REDUCTASE"/>
    <property type="match status" value="1"/>
</dbReference>
<comment type="similarity">
    <text evidence="1 4">Belongs to the ketopantoate reductase family.</text>
</comment>